<name>X1L5S9_9ZZZZ</name>
<protein>
    <submittedName>
        <fullName evidence="2">Uncharacterized protein</fullName>
    </submittedName>
</protein>
<proteinExistence type="predicted"/>
<accession>X1L5S9</accession>
<gene>
    <name evidence="2" type="ORF">S03H2_60549</name>
</gene>
<comment type="caution">
    <text evidence="2">The sequence shown here is derived from an EMBL/GenBank/DDBJ whole genome shotgun (WGS) entry which is preliminary data.</text>
</comment>
<evidence type="ECO:0000313" key="2">
    <source>
        <dbReference type="EMBL" id="GAH89483.1"/>
    </source>
</evidence>
<feature type="region of interest" description="Disordered" evidence="1">
    <location>
        <begin position="174"/>
        <end position="194"/>
    </location>
</feature>
<sequence length="194" mass="22392">MLQSKSVRKRRRSEEVYERYVCFYEPPYWPTPLRVEMCSAYDTKRPTEKNVPLEMCLGTYGGQSPYNLGRRHVPNAYYVAPPVMMAMGQGVHECIGTLKSYDQGVVRNYAHRQVIALTKWARKKWPNIDRDRVCINGQFAIWALRYPDVFAMVTADPYGNFSAGIEMVKHGRAWGPSPKGSKNETGVNQWEYLN</sequence>
<dbReference type="EMBL" id="BARU01039025">
    <property type="protein sequence ID" value="GAH89483.1"/>
    <property type="molecule type" value="Genomic_DNA"/>
</dbReference>
<organism evidence="2">
    <name type="scientific">marine sediment metagenome</name>
    <dbReference type="NCBI Taxonomy" id="412755"/>
    <lineage>
        <taxon>unclassified sequences</taxon>
        <taxon>metagenomes</taxon>
        <taxon>ecological metagenomes</taxon>
    </lineage>
</organism>
<evidence type="ECO:0000256" key="1">
    <source>
        <dbReference type="SAM" id="MobiDB-lite"/>
    </source>
</evidence>
<reference evidence="2" key="1">
    <citation type="journal article" date="2014" name="Front. Microbiol.">
        <title>High frequency of phylogenetically diverse reductive dehalogenase-homologous genes in deep subseafloor sedimentary metagenomes.</title>
        <authorList>
            <person name="Kawai M."/>
            <person name="Futagami T."/>
            <person name="Toyoda A."/>
            <person name="Takaki Y."/>
            <person name="Nishi S."/>
            <person name="Hori S."/>
            <person name="Arai W."/>
            <person name="Tsubouchi T."/>
            <person name="Morono Y."/>
            <person name="Uchiyama I."/>
            <person name="Ito T."/>
            <person name="Fujiyama A."/>
            <person name="Inagaki F."/>
            <person name="Takami H."/>
        </authorList>
    </citation>
    <scope>NUCLEOTIDE SEQUENCE</scope>
    <source>
        <strain evidence="2">Expedition CK06-06</strain>
    </source>
</reference>
<feature type="non-terminal residue" evidence="2">
    <location>
        <position position="194"/>
    </location>
</feature>
<dbReference type="AlphaFoldDB" id="X1L5S9"/>